<dbReference type="PANTHER" id="PTHR11361:SF34">
    <property type="entry name" value="DNA MISMATCH REPAIR PROTEIN MSH1, MITOCHONDRIAL"/>
    <property type="match status" value="1"/>
</dbReference>
<keyword evidence="3 9" id="KW-0547">Nucleotide-binding</keyword>
<evidence type="ECO:0000256" key="3">
    <source>
        <dbReference type="ARBA" id="ARBA00022741"/>
    </source>
</evidence>
<dbReference type="Gene3D" id="3.30.420.110">
    <property type="entry name" value="MutS, connector domain"/>
    <property type="match status" value="1"/>
</dbReference>
<keyword evidence="5 9" id="KW-0067">ATP-binding</keyword>
<dbReference type="Gene3D" id="3.40.50.300">
    <property type="entry name" value="P-loop containing nucleotide triphosphate hydrolases"/>
    <property type="match status" value="1"/>
</dbReference>
<keyword evidence="13" id="KW-1185">Reference proteome</keyword>
<dbReference type="Pfam" id="PF01624">
    <property type="entry name" value="MutS_I"/>
    <property type="match status" value="1"/>
</dbReference>
<sequence length="893" mass="96647">MPDSAKSKQSTASASAMTPMMAQYLSIKESHQDCLLFYRMGDFYELFFDDAVAAAEALDITLTKRGQHLGEEIPMCGVPVHSHESYLSRLIRQGFRVAVCEQMEDPAEAKKRGSKSVVARDVVRIITPGTITEDALLEARANHYLAALTQVGGELAFAWLDISTGAFEVEALAAGDLGSSLARVAPREVLLPDRLLEQPELSEKLADWRDILVPLPSPRFDSANAEARLKKLYDVGSLDAFGSFRRAEVAACGALVDYLTLTQKGRLPRLMPPRPFLKGSRMVIDTATRRNLELTETLGGGRKGSLLATIDRTVTGAGARLLAGRLAAPLAESAAIESRLDAVDFLTTEESLRADLREALKACPDLERALSRISLQRGGPRDLAGVRDALNQGQAIRALLADSRLRSAPAIIVAAARKLGGQDELVDRLERALAPDLPLLARDGGFIAAQYAPQLDELRGLRDESRRLIAGLQSGYVEKTGIASLKIRHNNVLGYYIEVSAAQAEKMPSDPESGFIHRQTLASAVRYTTVELNELEQKIASAGDKALALELELFEELAEQVRARLDPLAETAAALAELDVTAGLAEIAIQESWCRPQIEESRVFDVKGGRHPVVEAALRSSQGGRFVANDCDLGEAGRLWLVTGPNMAGKSTFLRQNALIALMAQTGSFVPADSCRLGLVDRLFSRVGAADDLARGRSTFMVEMVETAAILNQASERSLVILDEIGRGTATFDGLSIAWAAVEHLHEVNRCRALFATHYHELTALTARLSALSCHSMRVKEWEGDVVFLHEVTAGTADRSYGIHVGKLAGLPPAVIARAEEVLKMLEQGEQAGNLARLADDLPLFAAKAAPRPAVSESGPSDLEARLAACDPDALTPREALELLYELRSLLKD</sequence>
<dbReference type="InterPro" id="IPR000432">
    <property type="entry name" value="DNA_mismatch_repair_MutS_C"/>
</dbReference>
<dbReference type="PIRSF" id="PIRSF037677">
    <property type="entry name" value="DNA_mis_repair_Msh6"/>
    <property type="match status" value="1"/>
</dbReference>
<evidence type="ECO:0000256" key="7">
    <source>
        <dbReference type="ARBA" id="ARBA00023204"/>
    </source>
</evidence>
<dbReference type="GO" id="GO:0030983">
    <property type="term" value="F:mismatched DNA binding"/>
    <property type="evidence" value="ECO:0007669"/>
    <property type="project" value="InterPro"/>
</dbReference>
<dbReference type="NCBIfam" id="NF003810">
    <property type="entry name" value="PRK05399.1"/>
    <property type="match status" value="1"/>
</dbReference>
<keyword evidence="7 9" id="KW-0234">DNA repair</keyword>
<dbReference type="Gene3D" id="6.10.140.430">
    <property type="match status" value="1"/>
</dbReference>
<gene>
    <name evidence="9" type="primary">mutS</name>
    <name evidence="12" type="ORF">FHR98_000346</name>
</gene>
<evidence type="ECO:0000256" key="1">
    <source>
        <dbReference type="ARBA" id="ARBA00006271"/>
    </source>
</evidence>
<dbReference type="AlphaFoldDB" id="A0A839SMM9"/>
<dbReference type="InterPro" id="IPR045076">
    <property type="entry name" value="MutS"/>
</dbReference>
<protein>
    <recommendedName>
        <fullName evidence="2 9">DNA mismatch repair protein MutS</fullName>
    </recommendedName>
</protein>
<dbReference type="EMBL" id="JACHXA010000001">
    <property type="protein sequence ID" value="MBB3064081.1"/>
    <property type="molecule type" value="Genomic_DNA"/>
</dbReference>
<dbReference type="GO" id="GO:0140664">
    <property type="term" value="F:ATP-dependent DNA damage sensor activity"/>
    <property type="evidence" value="ECO:0007669"/>
    <property type="project" value="InterPro"/>
</dbReference>
<reference evidence="12 13" key="1">
    <citation type="submission" date="2020-08" db="EMBL/GenBank/DDBJ databases">
        <title>Genomic Encyclopedia of Type Strains, Phase III (KMG-III): the genomes of soil and plant-associated and newly described type strains.</title>
        <authorList>
            <person name="Whitman W."/>
        </authorList>
    </citation>
    <scope>NUCLEOTIDE SEQUENCE [LARGE SCALE GENOMIC DNA]</scope>
    <source>
        <strain evidence="12 13">CECT 8803</strain>
    </source>
</reference>
<dbReference type="SMART" id="SM00534">
    <property type="entry name" value="MUTSac"/>
    <property type="match status" value="1"/>
</dbReference>
<dbReference type="Pfam" id="PF05190">
    <property type="entry name" value="MutS_IV"/>
    <property type="match status" value="1"/>
</dbReference>
<evidence type="ECO:0000256" key="5">
    <source>
        <dbReference type="ARBA" id="ARBA00022840"/>
    </source>
</evidence>
<evidence type="ECO:0000256" key="6">
    <source>
        <dbReference type="ARBA" id="ARBA00023125"/>
    </source>
</evidence>
<dbReference type="SMART" id="SM00533">
    <property type="entry name" value="MUTSd"/>
    <property type="match status" value="1"/>
</dbReference>
<dbReference type="GO" id="GO:0003684">
    <property type="term" value="F:damaged DNA binding"/>
    <property type="evidence" value="ECO:0007669"/>
    <property type="project" value="UniProtKB-UniRule"/>
</dbReference>
<dbReference type="NCBIfam" id="TIGR01070">
    <property type="entry name" value="mutS1"/>
    <property type="match status" value="1"/>
</dbReference>
<dbReference type="SUPFAM" id="SSF52540">
    <property type="entry name" value="P-loop containing nucleoside triphosphate hydrolases"/>
    <property type="match status" value="1"/>
</dbReference>
<feature type="domain" description="DNA mismatch repair proteins mutS family" evidence="11">
    <location>
        <begin position="718"/>
        <end position="734"/>
    </location>
</feature>
<dbReference type="PANTHER" id="PTHR11361">
    <property type="entry name" value="DNA MISMATCH REPAIR PROTEIN MUTS FAMILY MEMBER"/>
    <property type="match status" value="1"/>
</dbReference>
<dbReference type="InterPro" id="IPR007696">
    <property type="entry name" value="DNA_mismatch_repair_MutS_core"/>
</dbReference>
<evidence type="ECO:0000256" key="4">
    <source>
        <dbReference type="ARBA" id="ARBA00022763"/>
    </source>
</evidence>
<proteinExistence type="inferred from homology"/>
<dbReference type="InterPro" id="IPR027417">
    <property type="entry name" value="P-loop_NTPase"/>
</dbReference>
<evidence type="ECO:0000259" key="11">
    <source>
        <dbReference type="PROSITE" id="PS00486"/>
    </source>
</evidence>
<comment type="similarity">
    <text evidence="1 9 10">Belongs to the DNA mismatch repair MutS family.</text>
</comment>
<evidence type="ECO:0000256" key="9">
    <source>
        <dbReference type="HAMAP-Rule" id="MF_00096"/>
    </source>
</evidence>
<name>A0A839SMM9_9PROT</name>
<organism evidence="12 13">
    <name type="scientific">Limibacillus halophilus</name>
    <dbReference type="NCBI Taxonomy" id="1579333"/>
    <lineage>
        <taxon>Bacteria</taxon>
        <taxon>Pseudomonadati</taxon>
        <taxon>Pseudomonadota</taxon>
        <taxon>Alphaproteobacteria</taxon>
        <taxon>Rhodospirillales</taxon>
        <taxon>Rhodovibrionaceae</taxon>
        <taxon>Limibacillus</taxon>
    </lineage>
</organism>
<dbReference type="GO" id="GO:0005829">
    <property type="term" value="C:cytosol"/>
    <property type="evidence" value="ECO:0007669"/>
    <property type="project" value="TreeGrafter"/>
</dbReference>
<dbReference type="InterPro" id="IPR036187">
    <property type="entry name" value="DNA_mismatch_repair_MutS_sf"/>
</dbReference>
<dbReference type="SUPFAM" id="SSF55271">
    <property type="entry name" value="DNA repair protein MutS, domain I"/>
    <property type="match status" value="1"/>
</dbReference>
<dbReference type="FunFam" id="3.40.1170.10:FF:000001">
    <property type="entry name" value="DNA mismatch repair protein MutS"/>
    <property type="match status" value="1"/>
</dbReference>
<dbReference type="SUPFAM" id="SSF48334">
    <property type="entry name" value="DNA repair protein MutS, domain III"/>
    <property type="match status" value="1"/>
</dbReference>
<dbReference type="Pfam" id="PF00488">
    <property type="entry name" value="MutS_V"/>
    <property type="match status" value="1"/>
</dbReference>
<accession>A0A839SMM9</accession>
<dbReference type="CDD" id="cd03284">
    <property type="entry name" value="ABC_MutS1"/>
    <property type="match status" value="1"/>
</dbReference>
<dbReference type="Proteomes" id="UP000581135">
    <property type="component" value="Unassembled WGS sequence"/>
</dbReference>
<dbReference type="GO" id="GO:0006298">
    <property type="term" value="P:mismatch repair"/>
    <property type="evidence" value="ECO:0007669"/>
    <property type="project" value="UniProtKB-UniRule"/>
</dbReference>
<dbReference type="InterPro" id="IPR036678">
    <property type="entry name" value="MutS_con_dom_sf"/>
</dbReference>
<feature type="binding site" evidence="9">
    <location>
        <begin position="644"/>
        <end position="651"/>
    </location>
    <ligand>
        <name>ATP</name>
        <dbReference type="ChEBI" id="CHEBI:30616"/>
    </ligand>
</feature>
<keyword evidence="6 9" id="KW-0238">DNA-binding</keyword>
<dbReference type="HAMAP" id="MF_00096">
    <property type="entry name" value="MutS"/>
    <property type="match status" value="1"/>
</dbReference>
<dbReference type="GO" id="GO:0005524">
    <property type="term" value="F:ATP binding"/>
    <property type="evidence" value="ECO:0007669"/>
    <property type="project" value="UniProtKB-UniRule"/>
</dbReference>
<dbReference type="FunFam" id="1.10.1420.10:FF:000001">
    <property type="entry name" value="DNA mismatch repair protein MutS"/>
    <property type="match status" value="1"/>
</dbReference>
<dbReference type="Gene3D" id="1.10.1420.10">
    <property type="match status" value="2"/>
</dbReference>
<dbReference type="Gene3D" id="3.40.1170.10">
    <property type="entry name" value="DNA repair protein MutS, domain I"/>
    <property type="match status" value="1"/>
</dbReference>
<evidence type="ECO:0000313" key="12">
    <source>
        <dbReference type="EMBL" id="MBB3064081.1"/>
    </source>
</evidence>
<dbReference type="Pfam" id="PF05192">
    <property type="entry name" value="MutS_III"/>
    <property type="match status" value="1"/>
</dbReference>
<comment type="function">
    <text evidence="8 9">This protein is involved in the repair of mismatches in DNA. It is possible that it carries out the mismatch recognition step. This protein has a weak ATPase activity.</text>
</comment>
<evidence type="ECO:0000256" key="8">
    <source>
        <dbReference type="ARBA" id="ARBA00024647"/>
    </source>
</evidence>
<comment type="caution">
    <text evidence="12">The sequence shown here is derived from an EMBL/GenBank/DDBJ whole genome shotgun (WGS) entry which is preliminary data.</text>
</comment>
<evidence type="ECO:0000256" key="2">
    <source>
        <dbReference type="ARBA" id="ARBA00021982"/>
    </source>
</evidence>
<dbReference type="InterPro" id="IPR005748">
    <property type="entry name" value="DNA_mismatch_repair_MutS"/>
</dbReference>
<dbReference type="InterPro" id="IPR007860">
    <property type="entry name" value="DNA_mmatch_repair_MutS_con_dom"/>
</dbReference>
<dbReference type="InterPro" id="IPR016151">
    <property type="entry name" value="DNA_mismatch_repair_MutS_N"/>
</dbReference>
<dbReference type="SUPFAM" id="SSF53150">
    <property type="entry name" value="DNA repair protein MutS, domain II"/>
    <property type="match status" value="1"/>
</dbReference>
<evidence type="ECO:0000313" key="13">
    <source>
        <dbReference type="Proteomes" id="UP000581135"/>
    </source>
</evidence>
<dbReference type="InterPro" id="IPR017261">
    <property type="entry name" value="DNA_mismatch_repair_MutS/MSH"/>
</dbReference>
<dbReference type="Pfam" id="PF05188">
    <property type="entry name" value="MutS_II"/>
    <property type="match status" value="1"/>
</dbReference>
<dbReference type="InterPro" id="IPR007695">
    <property type="entry name" value="DNA_mismatch_repair_MutS-lik_N"/>
</dbReference>
<dbReference type="InterPro" id="IPR007861">
    <property type="entry name" value="DNA_mismatch_repair_MutS_clamp"/>
</dbReference>
<dbReference type="PROSITE" id="PS00486">
    <property type="entry name" value="DNA_MISMATCH_REPAIR_2"/>
    <property type="match status" value="1"/>
</dbReference>
<keyword evidence="4 9" id="KW-0227">DNA damage</keyword>
<evidence type="ECO:0000256" key="10">
    <source>
        <dbReference type="RuleBase" id="RU003756"/>
    </source>
</evidence>